<dbReference type="AlphaFoldDB" id="A0A919BUJ0"/>
<feature type="region of interest" description="Disordered" evidence="1">
    <location>
        <begin position="42"/>
        <end position="68"/>
    </location>
</feature>
<comment type="caution">
    <text evidence="2">The sequence shown here is derived from an EMBL/GenBank/DDBJ whole genome shotgun (WGS) entry which is preliminary data.</text>
</comment>
<dbReference type="Proteomes" id="UP000632849">
    <property type="component" value="Unassembled WGS sequence"/>
</dbReference>
<gene>
    <name evidence="2" type="ORF">GCM10017667_56060</name>
</gene>
<evidence type="ECO:0000256" key="1">
    <source>
        <dbReference type="SAM" id="MobiDB-lite"/>
    </source>
</evidence>
<organism evidence="2 3">
    <name type="scientific">Streptomyces filamentosus</name>
    <name type="common">Streptomyces roseosporus</name>
    <dbReference type="NCBI Taxonomy" id="67294"/>
    <lineage>
        <taxon>Bacteria</taxon>
        <taxon>Bacillati</taxon>
        <taxon>Actinomycetota</taxon>
        <taxon>Actinomycetes</taxon>
        <taxon>Kitasatosporales</taxon>
        <taxon>Streptomycetaceae</taxon>
        <taxon>Streptomyces</taxon>
    </lineage>
</organism>
<reference evidence="2" key="2">
    <citation type="submission" date="2020-09" db="EMBL/GenBank/DDBJ databases">
        <authorList>
            <person name="Sun Q."/>
            <person name="Ohkuma M."/>
        </authorList>
    </citation>
    <scope>NUCLEOTIDE SEQUENCE</scope>
    <source>
        <strain evidence="2">JCM 4122</strain>
    </source>
</reference>
<accession>A0A919BUJ0</accession>
<reference evidence="2" key="1">
    <citation type="journal article" date="2014" name="Int. J. Syst. Evol. Microbiol.">
        <title>Complete genome sequence of Corynebacterium casei LMG S-19264T (=DSM 44701T), isolated from a smear-ripened cheese.</title>
        <authorList>
            <consortium name="US DOE Joint Genome Institute (JGI-PGF)"/>
            <person name="Walter F."/>
            <person name="Albersmeier A."/>
            <person name="Kalinowski J."/>
            <person name="Ruckert C."/>
        </authorList>
    </citation>
    <scope>NUCLEOTIDE SEQUENCE</scope>
    <source>
        <strain evidence="2">JCM 4122</strain>
    </source>
</reference>
<dbReference type="RefSeq" id="WP_190043592.1">
    <property type="nucleotide sequence ID" value="NZ_BNBE01000003.1"/>
</dbReference>
<proteinExistence type="predicted"/>
<name>A0A919BUJ0_STRFL</name>
<evidence type="ECO:0000313" key="3">
    <source>
        <dbReference type="Proteomes" id="UP000632849"/>
    </source>
</evidence>
<evidence type="ECO:0000313" key="2">
    <source>
        <dbReference type="EMBL" id="GHG15314.1"/>
    </source>
</evidence>
<sequence>MNATATQFELWPDDWEQEADRRAGIDPDEQAARDLHAPALYPLHDHGRPCGGGRVPQSRAVDDVLETL</sequence>
<dbReference type="EMBL" id="BNBE01000003">
    <property type="protein sequence ID" value="GHG15314.1"/>
    <property type="molecule type" value="Genomic_DNA"/>
</dbReference>
<protein>
    <submittedName>
        <fullName evidence="2">Uncharacterized protein</fullName>
    </submittedName>
</protein>
<keyword evidence="3" id="KW-1185">Reference proteome</keyword>